<name>A0ABY0BXH3_9GAMM</name>
<keyword evidence="6 18" id="KW-0812">Transmembrane</keyword>
<evidence type="ECO:0000256" key="7">
    <source>
        <dbReference type="ARBA" id="ARBA00022729"/>
    </source>
</evidence>
<evidence type="ECO:0000256" key="1">
    <source>
        <dbReference type="ARBA" id="ARBA00004429"/>
    </source>
</evidence>
<dbReference type="HAMAP" id="MF_00399">
    <property type="entry name" value="DbsD"/>
    <property type="match status" value="1"/>
</dbReference>
<evidence type="ECO:0000256" key="11">
    <source>
        <dbReference type="ARBA" id="ARBA00023002"/>
    </source>
</evidence>
<feature type="transmembrane region" description="Helical" evidence="18">
    <location>
        <begin position="391"/>
        <end position="409"/>
    </location>
</feature>
<evidence type="ECO:0000313" key="20">
    <source>
        <dbReference type="EMBL" id="RUO28973.1"/>
    </source>
</evidence>
<keyword evidence="9 18" id="KW-0249">Electron transport</keyword>
<evidence type="ECO:0000256" key="12">
    <source>
        <dbReference type="ARBA" id="ARBA00023027"/>
    </source>
</evidence>
<dbReference type="PANTHER" id="PTHR32234">
    <property type="entry name" value="THIOL:DISULFIDE INTERCHANGE PROTEIN DSBD"/>
    <property type="match status" value="1"/>
</dbReference>
<reference evidence="20 21" key="1">
    <citation type="journal article" date="2018" name="Front. Microbiol.">
        <title>Genome-Based Analysis Reveals the Taxonomy and Diversity of the Family Idiomarinaceae.</title>
        <authorList>
            <person name="Liu Y."/>
            <person name="Lai Q."/>
            <person name="Shao Z."/>
        </authorList>
    </citation>
    <scope>NUCLEOTIDE SEQUENCE [LARGE SCALE GENOMIC DNA]</scope>
    <source>
        <strain evidence="20 21">GBSy1</strain>
    </source>
</reference>
<evidence type="ECO:0000256" key="6">
    <source>
        <dbReference type="ARBA" id="ARBA00022692"/>
    </source>
</evidence>
<evidence type="ECO:0000256" key="9">
    <source>
        <dbReference type="ARBA" id="ARBA00022982"/>
    </source>
</evidence>
<evidence type="ECO:0000256" key="13">
    <source>
        <dbReference type="ARBA" id="ARBA00023136"/>
    </source>
</evidence>
<dbReference type="Gene3D" id="3.40.30.10">
    <property type="entry name" value="Glutaredoxin"/>
    <property type="match status" value="1"/>
</dbReference>
<dbReference type="EMBL" id="PIPN01000005">
    <property type="protein sequence ID" value="RUO28973.1"/>
    <property type="molecule type" value="Genomic_DNA"/>
</dbReference>
<keyword evidence="12 18" id="KW-0520">NAD</keyword>
<evidence type="ECO:0000313" key="21">
    <source>
        <dbReference type="Proteomes" id="UP000287410"/>
    </source>
</evidence>
<feature type="transmembrane region" description="Helical" evidence="18">
    <location>
        <begin position="354"/>
        <end position="379"/>
    </location>
</feature>
<comment type="function">
    <text evidence="18">Required to facilitate the formation of correct disulfide bonds in some periplasmic proteins and for the assembly of the periplasmic c-type cytochromes. Acts by transferring electrons from cytoplasmic thioredoxin to the periplasm. This transfer involves a cascade of disulfide bond formation and reduction steps.</text>
</comment>
<dbReference type="EC" id="1.8.1.8" evidence="18"/>
<proteinExistence type="inferred from homology"/>
<dbReference type="InterPro" id="IPR035671">
    <property type="entry name" value="DsbD_gamma"/>
</dbReference>
<comment type="catalytic activity">
    <reaction evidence="16 18">
        <text>[protein]-dithiol + NAD(+) = [protein]-disulfide + NADH + H(+)</text>
        <dbReference type="Rhea" id="RHEA:18749"/>
        <dbReference type="Rhea" id="RHEA-COMP:10593"/>
        <dbReference type="Rhea" id="RHEA-COMP:10594"/>
        <dbReference type="ChEBI" id="CHEBI:15378"/>
        <dbReference type="ChEBI" id="CHEBI:29950"/>
        <dbReference type="ChEBI" id="CHEBI:50058"/>
        <dbReference type="ChEBI" id="CHEBI:57540"/>
        <dbReference type="ChEBI" id="CHEBI:57945"/>
        <dbReference type="EC" id="1.8.1.8"/>
    </reaction>
</comment>
<dbReference type="InterPro" id="IPR022910">
    <property type="entry name" value="Thiol_diS_interchange_DbsD"/>
</dbReference>
<evidence type="ECO:0000256" key="17">
    <source>
        <dbReference type="ARBA" id="ARBA00047804"/>
    </source>
</evidence>
<feature type="transmembrane region" description="Helical" evidence="18">
    <location>
        <begin position="239"/>
        <end position="263"/>
    </location>
</feature>
<evidence type="ECO:0000256" key="4">
    <source>
        <dbReference type="ARBA" id="ARBA00022475"/>
    </source>
</evidence>
<dbReference type="RefSeq" id="WP_126789910.1">
    <property type="nucleotide sequence ID" value="NZ_PIPN01000005.1"/>
</dbReference>
<dbReference type="InterPro" id="IPR036249">
    <property type="entry name" value="Thioredoxin-like_sf"/>
</dbReference>
<feature type="disulfide bond" description="Redox-active" evidence="18">
    <location>
        <begin position="152"/>
        <end position="158"/>
    </location>
</feature>
<feature type="disulfide bond" description="Redox-active" evidence="18">
    <location>
        <begin position="525"/>
        <end position="528"/>
    </location>
</feature>
<keyword evidence="8 18" id="KW-0201">Cytochrome c-type biogenesis</keyword>
<feature type="domain" description="Thioredoxin" evidence="19">
    <location>
        <begin position="472"/>
        <end position="610"/>
    </location>
</feature>
<dbReference type="InterPro" id="IPR003834">
    <property type="entry name" value="Cyt_c_assmbl_TM_dom"/>
</dbReference>
<keyword evidence="5 18" id="KW-0997">Cell inner membrane</keyword>
<dbReference type="Proteomes" id="UP000287410">
    <property type="component" value="Unassembled WGS sequence"/>
</dbReference>
<dbReference type="InterPro" id="IPR036929">
    <property type="entry name" value="DsbDN_sf"/>
</dbReference>
<comment type="subcellular location">
    <subcellularLocation>
        <location evidence="1 18">Cell inner membrane</location>
        <topology evidence="1 18">Multi-pass membrane protein</topology>
    </subcellularLocation>
</comment>
<evidence type="ECO:0000256" key="3">
    <source>
        <dbReference type="ARBA" id="ARBA00022448"/>
    </source>
</evidence>
<gene>
    <name evidence="18" type="primary">dsbD</name>
    <name evidence="20" type="ORF">CWE12_11855</name>
</gene>
<evidence type="ECO:0000256" key="5">
    <source>
        <dbReference type="ARBA" id="ARBA00022519"/>
    </source>
</evidence>
<dbReference type="PROSITE" id="PS51352">
    <property type="entry name" value="THIOREDOXIN_2"/>
    <property type="match status" value="1"/>
</dbReference>
<feature type="transmembrane region" description="Helical" evidence="18">
    <location>
        <begin position="447"/>
        <end position="466"/>
    </location>
</feature>
<evidence type="ECO:0000256" key="18">
    <source>
        <dbReference type="HAMAP-Rule" id="MF_00399"/>
    </source>
</evidence>
<feature type="transmembrane region" description="Helical" evidence="18">
    <location>
        <begin position="275"/>
        <end position="295"/>
    </location>
</feature>
<keyword evidence="15 18" id="KW-0676">Redox-active center</keyword>
<evidence type="ECO:0000259" key="19">
    <source>
        <dbReference type="PROSITE" id="PS51352"/>
    </source>
</evidence>
<protein>
    <recommendedName>
        <fullName evidence="18">Thiol:disulfide interchange protein DsbD</fullName>
        <ecNumber evidence="18">1.8.1.8</ecNumber>
    </recommendedName>
    <alternativeName>
        <fullName evidence="18">Protein-disulfide reductase</fullName>
        <shortName evidence="18">Disulfide reductase</shortName>
    </alternativeName>
</protein>
<feature type="transmembrane region" description="Helical" evidence="18">
    <location>
        <begin position="322"/>
        <end position="348"/>
    </location>
</feature>
<keyword evidence="21" id="KW-1185">Reference proteome</keyword>
<evidence type="ECO:0000256" key="2">
    <source>
        <dbReference type="ARBA" id="ARBA00007241"/>
    </source>
</evidence>
<evidence type="ECO:0000256" key="14">
    <source>
        <dbReference type="ARBA" id="ARBA00023157"/>
    </source>
</evidence>
<dbReference type="Pfam" id="PF11412">
    <property type="entry name" value="DsbD_N"/>
    <property type="match status" value="1"/>
</dbReference>
<dbReference type="Gene3D" id="2.60.40.1250">
    <property type="entry name" value="Thiol:disulfide interchange protein DsbD, N-terminal domain"/>
    <property type="match status" value="1"/>
</dbReference>
<sequence>MFNSYWFGMLPGINNRADKVTMRFRFLHIIILVLSLLATQSAYSSSFNPSTGLSFGQSRTSEGNGQDFLSPQQAFQYQLEHTDDGDVLIHWQIEPGYYLYRKRLNTGDAESELPDGTTIEDEFFGLSEVYKDDFSMLVRSGGSPFTLTWQGCAEAGLCYPPVSDAIESDPAASALDRDTPSVAADLSISQRLASSPLGWTLAGFFLMGLLLTFTPCVLPMIPIISSIVVGSGVRGKKALLLSLAYVVPMALTYALLGIVAASAGASIQVLMQSPWVLGSFAIFFVLFALAMFGAFEMQLPNSLRQRLDALNQKQNGGHLRGAAILGVLSAILVGPCMTAPLAGALLYIGQSGDIISGGLALFSLGMGMGVPLVIVGTLGGQLLPKPGTWMNRVKALFGFILLGTAIWFLQRVLPVYAGQILWASLALGFTMSIYLSTRSNWVKTISSVLSVWAVLAMAVVFFNSYAEYAFFDRSATSASTTSTQSAAVGQQSFQPLESVQQLNEYISQAKEEERYIFIDFYADWCVSCIAMERNVFSRADVQQTLSPMVRLKPDVTANNAEDRELMRHLSVMGPPTMIIIDPDGVERRNHRIIGEVNATELMQTLDSLTEPLLSEQRL</sequence>
<keyword evidence="13 18" id="KW-0472">Membrane</keyword>
<organism evidence="20 21">
    <name type="scientific">Aliidiomarina sedimenti</name>
    <dbReference type="NCBI Taxonomy" id="1933879"/>
    <lineage>
        <taxon>Bacteria</taxon>
        <taxon>Pseudomonadati</taxon>
        <taxon>Pseudomonadota</taxon>
        <taxon>Gammaproteobacteria</taxon>
        <taxon>Alteromonadales</taxon>
        <taxon>Idiomarinaceae</taxon>
        <taxon>Aliidiomarina</taxon>
    </lineage>
</organism>
<evidence type="ECO:0000256" key="16">
    <source>
        <dbReference type="ARBA" id="ARBA00047388"/>
    </source>
</evidence>
<evidence type="ECO:0000256" key="15">
    <source>
        <dbReference type="ARBA" id="ARBA00023284"/>
    </source>
</evidence>
<dbReference type="Pfam" id="PF13899">
    <property type="entry name" value="Thioredoxin_7"/>
    <property type="match status" value="1"/>
</dbReference>
<comment type="caution">
    <text evidence="20">The sequence shown here is derived from an EMBL/GenBank/DDBJ whole genome shotgun (WGS) entry which is preliminary data.</text>
</comment>
<dbReference type="CDD" id="cd02953">
    <property type="entry name" value="DsbDgamma"/>
    <property type="match status" value="1"/>
</dbReference>
<keyword evidence="11 18" id="KW-0560">Oxidoreductase</keyword>
<accession>A0ABY0BXH3</accession>
<dbReference type="PANTHER" id="PTHR32234:SF0">
    <property type="entry name" value="THIOL:DISULFIDE INTERCHANGE PROTEIN DSBD"/>
    <property type="match status" value="1"/>
</dbReference>
<keyword evidence="4 18" id="KW-1003">Cell membrane</keyword>
<dbReference type="SUPFAM" id="SSF52833">
    <property type="entry name" value="Thioredoxin-like"/>
    <property type="match status" value="1"/>
</dbReference>
<dbReference type="InterPro" id="IPR028250">
    <property type="entry name" value="DsbDN"/>
</dbReference>
<dbReference type="NCBIfam" id="NF001419">
    <property type="entry name" value="PRK00293.1"/>
    <property type="match status" value="1"/>
</dbReference>
<keyword evidence="7" id="KW-0732">Signal</keyword>
<keyword evidence="3 18" id="KW-0813">Transport</keyword>
<keyword evidence="14 18" id="KW-1015">Disulfide bond</keyword>
<comment type="catalytic activity">
    <reaction evidence="17 18">
        <text>[protein]-dithiol + NADP(+) = [protein]-disulfide + NADPH + H(+)</text>
        <dbReference type="Rhea" id="RHEA:18753"/>
        <dbReference type="Rhea" id="RHEA-COMP:10593"/>
        <dbReference type="Rhea" id="RHEA-COMP:10594"/>
        <dbReference type="ChEBI" id="CHEBI:15378"/>
        <dbReference type="ChEBI" id="CHEBI:29950"/>
        <dbReference type="ChEBI" id="CHEBI:50058"/>
        <dbReference type="ChEBI" id="CHEBI:57783"/>
        <dbReference type="ChEBI" id="CHEBI:58349"/>
        <dbReference type="EC" id="1.8.1.8"/>
    </reaction>
</comment>
<feature type="transmembrane region" description="Helical" evidence="18">
    <location>
        <begin position="415"/>
        <end position="435"/>
    </location>
</feature>
<dbReference type="SUPFAM" id="SSF74863">
    <property type="entry name" value="Thiol:disulfide interchange protein DsbD, N-terminal domain (DsbD-alpha)"/>
    <property type="match status" value="1"/>
</dbReference>
<evidence type="ECO:0000256" key="10">
    <source>
        <dbReference type="ARBA" id="ARBA00022989"/>
    </source>
</evidence>
<comment type="caution">
    <text evidence="18">Lacks conserved residue(s) required for the propagation of feature annotation.</text>
</comment>
<keyword evidence="10 18" id="KW-1133">Transmembrane helix</keyword>
<dbReference type="InterPro" id="IPR013766">
    <property type="entry name" value="Thioredoxin_domain"/>
</dbReference>
<evidence type="ECO:0000256" key="8">
    <source>
        <dbReference type="ARBA" id="ARBA00022748"/>
    </source>
</evidence>
<comment type="similarity">
    <text evidence="2 18">Belongs to the thioredoxin family. DsbD subfamily.</text>
</comment>
<dbReference type="Pfam" id="PF02683">
    <property type="entry name" value="DsbD_TM"/>
    <property type="match status" value="1"/>
</dbReference>